<feature type="domain" description="EF-hand" evidence="7">
    <location>
        <begin position="93"/>
        <end position="128"/>
    </location>
</feature>
<keyword evidence="3" id="KW-0479">Metal-binding</keyword>
<dbReference type="PROSITE" id="PS50222">
    <property type="entry name" value="EF_HAND_2"/>
    <property type="match status" value="2"/>
</dbReference>
<evidence type="ECO:0000256" key="1">
    <source>
        <dbReference type="ARBA" id="ARBA00004496"/>
    </source>
</evidence>
<evidence type="ECO:0000256" key="6">
    <source>
        <dbReference type="SAM" id="MobiDB-lite"/>
    </source>
</evidence>
<protein>
    <recommendedName>
        <fullName evidence="7">EF-hand domain-containing protein</fullName>
    </recommendedName>
</protein>
<dbReference type="GO" id="GO:0005737">
    <property type="term" value="C:cytoplasm"/>
    <property type="evidence" value="ECO:0007669"/>
    <property type="project" value="UniProtKB-SubCell"/>
</dbReference>
<dbReference type="SUPFAM" id="SSF47473">
    <property type="entry name" value="EF-hand"/>
    <property type="match status" value="1"/>
</dbReference>
<evidence type="ECO:0000259" key="7">
    <source>
        <dbReference type="PROSITE" id="PS50222"/>
    </source>
</evidence>
<proteinExistence type="predicted"/>
<keyword evidence="2" id="KW-0963">Cytoplasm</keyword>
<feature type="domain" description="EF-hand" evidence="7">
    <location>
        <begin position="26"/>
        <end position="61"/>
    </location>
</feature>
<dbReference type="InterPro" id="IPR018247">
    <property type="entry name" value="EF_Hand_1_Ca_BS"/>
</dbReference>
<sequence>MYSSASNSYGQQTSNPNVSNPSPTGPQDEDLIKWFQAVDQDKSGKISSSELRQALVVGNGAHFSIEACELLVKMFSSENSKTIDLQGFKQLFHYVNQWKTSFHMFDKDSSGAIDEKELGQALFQMGYRLSNKSIESLFNKFASKPGQITFDGFILACVQLHKLTNAFRRHDTKLTGTITIGYEDFLQAVVEST</sequence>
<dbReference type="GO" id="GO:0048306">
    <property type="term" value="F:calcium-dependent protein binding"/>
    <property type="evidence" value="ECO:0007669"/>
    <property type="project" value="UniProtKB-ARBA"/>
</dbReference>
<evidence type="ECO:0000256" key="3">
    <source>
        <dbReference type="ARBA" id="ARBA00022723"/>
    </source>
</evidence>
<comment type="caution">
    <text evidence="8">The sequence shown here is derived from an EMBL/GenBank/DDBJ whole genome shotgun (WGS) entry which is preliminary data.</text>
</comment>
<comment type="subcellular location">
    <subcellularLocation>
        <location evidence="1">Cytoplasm</location>
    </subcellularLocation>
</comment>
<dbReference type="EMBL" id="WJBH02000007">
    <property type="protein sequence ID" value="KAI9556143.1"/>
    <property type="molecule type" value="Genomic_DNA"/>
</dbReference>
<dbReference type="Pfam" id="PF13499">
    <property type="entry name" value="EF-hand_7"/>
    <property type="match status" value="2"/>
</dbReference>
<dbReference type="AlphaFoldDB" id="A0AAD5LED4"/>
<evidence type="ECO:0000256" key="5">
    <source>
        <dbReference type="ARBA" id="ARBA00022837"/>
    </source>
</evidence>
<feature type="region of interest" description="Disordered" evidence="6">
    <location>
        <begin position="1"/>
        <end position="29"/>
    </location>
</feature>
<keyword evidence="9" id="KW-1185">Reference proteome</keyword>
<dbReference type="InterPro" id="IPR051426">
    <property type="entry name" value="Peflin/Sorcin_CaBP"/>
</dbReference>
<dbReference type="GO" id="GO:0005509">
    <property type="term" value="F:calcium ion binding"/>
    <property type="evidence" value="ECO:0007669"/>
    <property type="project" value="InterPro"/>
</dbReference>
<dbReference type="Proteomes" id="UP000820818">
    <property type="component" value="Linkage Group LG7"/>
</dbReference>
<dbReference type="SMART" id="SM00054">
    <property type="entry name" value="EFh"/>
    <property type="match status" value="2"/>
</dbReference>
<evidence type="ECO:0000256" key="4">
    <source>
        <dbReference type="ARBA" id="ARBA00022737"/>
    </source>
</evidence>
<accession>A0AAD5LED4</accession>
<gene>
    <name evidence="8" type="ORF">GHT06_018717</name>
</gene>
<keyword evidence="5" id="KW-0106">Calcium</keyword>
<dbReference type="PANTHER" id="PTHR46212">
    <property type="entry name" value="PEFLIN"/>
    <property type="match status" value="1"/>
</dbReference>
<reference evidence="8 9" key="1">
    <citation type="submission" date="2022-05" db="EMBL/GenBank/DDBJ databases">
        <title>A multi-omics perspective on studying reproductive biology in Daphnia sinensis.</title>
        <authorList>
            <person name="Jia J."/>
        </authorList>
    </citation>
    <scope>NUCLEOTIDE SEQUENCE [LARGE SCALE GENOMIC DNA]</scope>
    <source>
        <strain evidence="8 9">WSL</strain>
    </source>
</reference>
<dbReference type="Gene3D" id="1.10.238.10">
    <property type="entry name" value="EF-hand"/>
    <property type="match status" value="2"/>
</dbReference>
<feature type="compositionally biased region" description="Polar residues" evidence="6">
    <location>
        <begin position="1"/>
        <end position="22"/>
    </location>
</feature>
<dbReference type="InterPro" id="IPR011992">
    <property type="entry name" value="EF-hand-dom_pair"/>
</dbReference>
<evidence type="ECO:0000256" key="2">
    <source>
        <dbReference type="ARBA" id="ARBA00022490"/>
    </source>
</evidence>
<evidence type="ECO:0000313" key="8">
    <source>
        <dbReference type="EMBL" id="KAI9556143.1"/>
    </source>
</evidence>
<dbReference type="PROSITE" id="PS00018">
    <property type="entry name" value="EF_HAND_1"/>
    <property type="match status" value="2"/>
</dbReference>
<dbReference type="PANTHER" id="PTHR46212:SF3">
    <property type="entry name" value="GH27120P"/>
    <property type="match status" value="1"/>
</dbReference>
<dbReference type="InterPro" id="IPR002048">
    <property type="entry name" value="EF_hand_dom"/>
</dbReference>
<keyword evidence="4" id="KW-0677">Repeat</keyword>
<evidence type="ECO:0000313" key="9">
    <source>
        <dbReference type="Proteomes" id="UP000820818"/>
    </source>
</evidence>
<name>A0AAD5LED4_9CRUS</name>
<organism evidence="8 9">
    <name type="scientific">Daphnia sinensis</name>
    <dbReference type="NCBI Taxonomy" id="1820382"/>
    <lineage>
        <taxon>Eukaryota</taxon>
        <taxon>Metazoa</taxon>
        <taxon>Ecdysozoa</taxon>
        <taxon>Arthropoda</taxon>
        <taxon>Crustacea</taxon>
        <taxon>Branchiopoda</taxon>
        <taxon>Diplostraca</taxon>
        <taxon>Cladocera</taxon>
        <taxon>Anomopoda</taxon>
        <taxon>Daphniidae</taxon>
        <taxon>Daphnia</taxon>
        <taxon>Daphnia similis group</taxon>
    </lineage>
</organism>